<dbReference type="RefSeq" id="WP_163960997.1">
    <property type="nucleotide sequence ID" value="NZ_JAAIVB010000012.1"/>
</dbReference>
<dbReference type="Proteomes" id="UP000482155">
    <property type="component" value="Unassembled WGS sequence"/>
</dbReference>
<dbReference type="PROSITE" id="PS51833">
    <property type="entry name" value="HDOD"/>
    <property type="match status" value="1"/>
</dbReference>
<dbReference type="InterPro" id="IPR052340">
    <property type="entry name" value="RNase_Y/CdgJ"/>
</dbReference>
<dbReference type="Pfam" id="PF08668">
    <property type="entry name" value="HDOD"/>
    <property type="match status" value="1"/>
</dbReference>
<dbReference type="SUPFAM" id="SSF109604">
    <property type="entry name" value="HD-domain/PDEase-like"/>
    <property type="match status" value="1"/>
</dbReference>
<accession>A0A6B3SI49</accession>
<organism evidence="2 3">
    <name type="scientific">Noviherbaspirillum galbum</name>
    <dbReference type="NCBI Taxonomy" id="2709383"/>
    <lineage>
        <taxon>Bacteria</taxon>
        <taxon>Pseudomonadati</taxon>
        <taxon>Pseudomonadota</taxon>
        <taxon>Betaproteobacteria</taxon>
        <taxon>Burkholderiales</taxon>
        <taxon>Oxalobacteraceae</taxon>
        <taxon>Noviherbaspirillum</taxon>
    </lineage>
</organism>
<dbReference type="Gene3D" id="1.10.3210.10">
    <property type="entry name" value="Hypothetical protein af1432"/>
    <property type="match status" value="1"/>
</dbReference>
<dbReference type="EMBL" id="JAAIVB010000012">
    <property type="protein sequence ID" value="NEX60527.1"/>
    <property type="molecule type" value="Genomic_DNA"/>
</dbReference>
<dbReference type="InterPro" id="IPR013976">
    <property type="entry name" value="HDOD"/>
</dbReference>
<dbReference type="PANTHER" id="PTHR33525">
    <property type="match status" value="1"/>
</dbReference>
<gene>
    <name evidence="2" type="ORF">G3574_05510</name>
</gene>
<evidence type="ECO:0000259" key="1">
    <source>
        <dbReference type="PROSITE" id="PS51833"/>
    </source>
</evidence>
<evidence type="ECO:0000313" key="3">
    <source>
        <dbReference type="Proteomes" id="UP000482155"/>
    </source>
</evidence>
<protein>
    <submittedName>
        <fullName evidence="2">HDOD domain-containing protein</fullName>
    </submittedName>
</protein>
<comment type="caution">
    <text evidence="2">The sequence shown here is derived from an EMBL/GenBank/DDBJ whole genome shotgun (WGS) entry which is preliminary data.</text>
</comment>
<name>A0A6B3SI49_9BURK</name>
<sequence>MLTWLKKLFSDEAAVPVAHRAAANPSPATAKKTASVGTVPWRERDQVDYTFNSWLFDAEQQVEVFTNKNEENILAALDETVKSEQSGAHMVRRIPGVIPQLLQTLRNSEFSGAEVARTISGDLVLVAEVLRMANSAAYSPAAPISSIENAILLLGQNGLRQLITGVAFKPIINLKSGTFTRMVAPRLWVQSERCAFACRALAAGLPVDPLDAFLVGLIQNVGLTVSLRVIDQMSDNRLPVGSPTFCNALAMQGRTLAVNIAREWHFPEAVSKAILEQSSDPRDPKVSALGRILLMGDYLSKIDILVRNDRIDRRDRAITEDLSEKEIACLDALGDMEEKDWAAMAATGVR</sequence>
<proteinExistence type="predicted"/>
<dbReference type="PANTHER" id="PTHR33525:SF6">
    <property type="entry name" value="HDOD DOMAIN-CONTAINING PROTEIN"/>
    <property type="match status" value="1"/>
</dbReference>
<reference evidence="2 3" key="1">
    <citation type="submission" date="2020-02" db="EMBL/GenBank/DDBJ databases">
        <authorList>
            <person name="Kim M.K."/>
        </authorList>
    </citation>
    <scope>NUCLEOTIDE SEQUENCE [LARGE SCALE GENOMIC DNA]</scope>
    <source>
        <strain evidence="2 3">17J57-3</strain>
    </source>
</reference>
<dbReference type="AlphaFoldDB" id="A0A6B3SI49"/>
<keyword evidence="3" id="KW-1185">Reference proteome</keyword>
<evidence type="ECO:0000313" key="2">
    <source>
        <dbReference type="EMBL" id="NEX60527.1"/>
    </source>
</evidence>
<feature type="domain" description="HDOD" evidence="1">
    <location>
        <begin position="91"/>
        <end position="280"/>
    </location>
</feature>